<reference evidence="13 14" key="1">
    <citation type="submission" date="2017-02" db="EMBL/GenBank/DDBJ databases">
        <authorList>
            <person name="Peterson S.W."/>
        </authorList>
    </citation>
    <scope>NUCLEOTIDE SEQUENCE [LARGE SCALE GENOMIC DNA]</scope>
    <source>
        <strain evidence="13 14">ATCC 700028</strain>
    </source>
</reference>
<evidence type="ECO:0000256" key="11">
    <source>
        <dbReference type="RuleBase" id="RU369061"/>
    </source>
</evidence>
<gene>
    <name evidence="13" type="ORF">SAMN02745174_01318</name>
</gene>
<keyword evidence="14" id="KW-1185">Reference proteome</keyword>
<dbReference type="GO" id="GO:0016052">
    <property type="term" value="P:carbohydrate catabolic process"/>
    <property type="evidence" value="ECO:0007669"/>
    <property type="project" value="UniProtKB-ARBA"/>
</dbReference>
<name>A0A1T4MT97_9FUSO</name>
<keyword evidence="5 11" id="KW-0547">Nucleotide-binding</keyword>
<feature type="domain" description="Carbohydrate kinase PfkB" evidence="12">
    <location>
        <begin position="24"/>
        <end position="287"/>
    </location>
</feature>
<dbReference type="NCBIfam" id="TIGR03168">
    <property type="entry name" value="1-PFK"/>
    <property type="match status" value="1"/>
</dbReference>
<dbReference type="PROSITE" id="PS00584">
    <property type="entry name" value="PFKB_KINASES_2"/>
    <property type="match status" value="1"/>
</dbReference>
<proteinExistence type="inferred from homology"/>
<evidence type="ECO:0000256" key="8">
    <source>
        <dbReference type="ARBA" id="ARBA00032802"/>
    </source>
</evidence>
<protein>
    <recommendedName>
        <fullName evidence="3 11">1-phosphofructokinase</fullName>
        <shortName evidence="11">Fru1PK</shortName>
        <ecNumber evidence="2 11">2.7.1.56</ecNumber>
    </recommendedName>
    <alternativeName>
        <fullName evidence="8 11">Fructose 1-phosphate kinase</fullName>
    </alternativeName>
</protein>
<comment type="catalytic activity">
    <reaction evidence="9 11">
        <text>beta-D-fructose 1-phosphate + ATP = beta-D-fructose 1,6-bisphosphate + ADP + H(+)</text>
        <dbReference type="Rhea" id="RHEA:14213"/>
        <dbReference type="ChEBI" id="CHEBI:15378"/>
        <dbReference type="ChEBI" id="CHEBI:30616"/>
        <dbReference type="ChEBI" id="CHEBI:32966"/>
        <dbReference type="ChEBI" id="CHEBI:138881"/>
        <dbReference type="ChEBI" id="CHEBI:456216"/>
        <dbReference type="EC" id="2.7.1.56"/>
    </reaction>
</comment>
<keyword evidence="4 10" id="KW-0808">Transferase</keyword>
<evidence type="ECO:0000256" key="3">
    <source>
        <dbReference type="ARBA" id="ARBA00013596"/>
    </source>
</evidence>
<dbReference type="SUPFAM" id="SSF53613">
    <property type="entry name" value="Ribokinase-like"/>
    <property type="match status" value="1"/>
</dbReference>
<evidence type="ECO:0000313" key="14">
    <source>
        <dbReference type="Proteomes" id="UP000191153"/>
    </source>
</evidence>
<dbReference type="PIRSF" id="PIRSF000535">
    <property type="entry name" value="1PFK/6PFK/LacC"/>
    <property type="match status" value="1"/>
</dbReference>
<dbReference type="Pfam" id="PF00294">
    <property type="entry name" value="PfkB"/>
    <property type="match status" value="1"/>
</dbReference>
<dbReference type="PANTHER" id="PTHR46566">
    <property type="entry name" value="1-PHOSPHOFRUCTOKINASE-RELATED"/>
    <property type="match status" value="1"/>
</dbReference>
<accession>A0A1T4MT97</accession>
<dbReference type="STRING" id="180163.SAMN02745174_01318"/>
<dbReference type="GO" id="GO:0008662">
    <property type="term" value="F:1-phosphofructokinase activity"/>
    <property type="evidence" value="ECO:0007669"/>
    <property type="project" value="UniProtKB-UniRule"/>
</dbReference>
<dbReference type="Proteomes" id="UP000191153">
    <property type="component" value="Unassembled WGS sequence"/>
</dbReference>
<dbReference type="GO" id="GO:0044281">
    <property type="term" value="P:small molecule metabolic process"/>
    <property type="evidence" value="ECO:0007669"/>
    <property type="project" value="UniProtKB-ARBA"/>
</dbReference>
<dbReference type="Gene3D" id="3.40.1190.20">
    <property type="match status" value="1"/>
</dbReference>
<dbReference type="InterPro" id="IPR011611">
    <property type="entry name" value="PfkB_dom"/>
</dbReference>
<keyword evidence="6 11" id="KW-0418">Kinase</keyword>
<evidence type="ECO:0000313" key="13">
    <source>
        <dbReference type="EMBL" id="SJZ70309.1"/>
    </source>
</evidence>
<dbReference type="PANTHER" id="PTHR46566:SF1">
    <property type="entry name" value="1-PHOSPHOFRUCTOKINASE"/>
    <property type="match status" value="1"/>
</dbReference>
<dbReference type="GO" id="GO:0005524">
    <property type="term" value="F:ATP binding"/>
    <property type="evidence" value="ECO:0007669"/>
    <property type="project" value="UniProtKB-UniRule"/>
</dbReference>
<organism evidence="13 14">
    <name type="scientific">Cetobacterium ceti</name>
    <dbReference type="NCBI Taxonomy" id="180163"/>
    <lineage>
        <taxon>Bacteria</taxon>
        <taxon>Fusobacteriati</taxon>
        <taxon>Fusobacteriota</taxon>
        <taxon>Fusobacteriia</taxon>
        <taxon>Fusobacteriales</taxon>
        <taxon>Fusobacteriaceae</taxon>
        <taxon>Cetobacterium</taxon>
    </lineage>
</organism>
<dbReference type="EC" id="2.7.1.56" evidence="2 11"/>
<evidence type="ECO:0000256" key="9">
    <source>
        <dbReference type="ARBA" id="ARBA00047745"/>
    </source>
</evidence>
<evidence type="ECO:0000256" key="7">
    <source>
        <dbReference type="ARBA" id="ARBA00022840"/>
    </source>
</evidence>
<evidence type="ECO:0000256" key="6">
    <source>
        <dbReference type="ARBA" id="ARBA00022777"/>
    </source>
</evidence>
<keyword evidence="7 11" id="KW-0067">ATP-binding</keyword>
<dbReference type="FunFam" id="3.40.1190.20:FF:000001">
    <property type="entry name" value="Phosphofructokinase"/>
    <property type="match status" value="1"/>
</dbReference>
<dbReference type="NCBIfam" id="TIGR03828">
    <property type="entry name" value="pfkB"/>
    <property type="match status" value="1"/>
</dbReference>
<dbReference type="InterPro" id="IPR017583">
    <property type="entry name" value="Tagatose/fructose_Pkinase"/>
</dbReference>
<comment type="function">
    <text evidence="11">Catalyzes the ATP-dependent phosphorylation of fructose-l-phosphate to fructose-l,6-bisphosphate.</text>
</comment>
<dbReference type="InterPro" id="IPR022463">
    <property type="entry name" value="1-PFruKinase"/>
</dbReference>
<dbReference type="GO" id="GO:0005829">
    <property type="term" value="C:cytosol"/>
    <property type="evidence" value="ECO:0007669"/>
    <property type="project" value="TreeGrafter"/>
</dbReference>
<evidence type="ECO:0000259" key="12">
    <source>
        <dbReference type="Pfam" id="PF00294"/>
    </source>
</evidence>
<dbReference type="InterPro" id="IPR002173">
    <property type="entry name" value="Carboh/pur_kinase_PfkB_CS"/>
</dbReference>
<evidence type="ECO:0000256" key="4">
    <source>
        <dbReference type="ARBA" id="ARBA00022679"/>
    </source>
</evidence>
<dbReference type="OrthoDB" id="9801219at2"/>
<evidence type="ECO:0000256" key="5">
    <source>
        <dbReference type="ARBA" id="ARBA00022741"/>
    </source>
</evidence>
<comment type="similarity">
    <text evidence="1 11">Belongs to the carbohydrate kinase PfkB family.</text>
</comment>
<evidence type="ECO:0000256" key="2">
    <source>
        <dbReference type="ARBA" id="ARBA00012131"/>
    </source>
</evidence>
<dbReference type="EMBL" id="FUWX01000009">
    <property type="protein sequence ID" value="SJZ70309.1"/>
    <property type="molecule type" value="Genomic_DNA"/>
</dbReference>
<dbReference type="InterPro" id="IPR029056">
    <property type="entry name" value="Ribokinase-like"/>
</dbReference>
<sequence length="308" mass="33963">MIYTINFNPALDHYLTFDNFQEDKLNTPNLDYKLPGGKGINVSKILKNYSIDSTCLGFLGGFTGDFIETKIKEYGILSDFIKIKEDSRINIKINNNGIETEISGIAPKISEEKYTEFLTLLKSTIKDEDIIVLSGSLPKSLAQNAYGDIIESIPSSTKVILDTRGQAFLSAIKKGVFLVKPNIHELEEFFNKKFNSLEEIITSGKELQKMGATNVIISMGKEGSIFLTQDNIYIGNVPKGTLISSVGAGDSMVGGFIYGLSKQFSLEETYKFAIASGSATAFSQGLAKYETTLNLLSDITIKKYEVNR</sequence>
<dbReference type="PROSITE" id="PS00583">
    <property type="entry name" value="PFKB_KINASES_1"/>
    <property type="match status" value="1"/>
</dbReference>
<evidence type="ECO:0000256" key="10">
    <source>
        <dbReference type="PIRNR" id="PIRNR000535"/>
    </source>
</evidence>
<dbReference type="RefSeq" id="WP_078693815.1">
    <property type="nucleotide sequence ID" value="NZ_FUWX01000009.1"/>
</dbReference>
<evidence type="ECO:0000256" key="1">
    <source>
        <dbReference type="ARBA" id="ARBA00010688"/>
    </source>
</evidence>
<dbReference type="CDD" id="cd01164">
    <property type="entry name" value="FruK_PfkB_like"/>
    <property type="match status" value="1"/>
</dbReference>
<dbReference type="AlphaFoldDB" id="A0A1T4MT97"/>